<feature type="region of interest" description="Disordered" evidence="5">
    <location>
        <begin position="1136"/>
        <end position="1168"/>
    </location>
</feature>
<evidence type="ECO:0000313" key="10">
    <source>
        <dbReference type="Proteomes" id="UP000297245"/>
    </source>
</evidence>
<dbReference type="InterPro" id="IPR039913">
    <property type="entry name" value="RPAP1/Rba50"/>
</dbReference>
<feature type="region of interest" description="Disordered" evidence="5">
    <location>
        <begin position="444"/>
        <end position="464"/>
    </location>
</feature>
<dbReference type="Pfam" id="PF25766">
    <property type="entry name" value="TPR_RPAP1"/>
    <property type="match status" value="1"/>
</dbReference>
<feature type="region of interest" description="Disordered" evidence="5">
    <location>
        <begin position="1"/>
        <end position="121"/>
    </location>
</feature>
<evidence type="ECO:0000256" key="5">
    <source>
        <dbReference type="SAM" id="MobiDB-lite"/>
    </source>
</evidence>
<feature type="domain" description="RPAP1/MINIYO-like TPR repeats" evidence="8">
    <location>
        <begin position="1388"/>
        <end position="1482"/>
    </location>
</feature>
<feature type="region of interest" description="Disordered" evidence="5">
    <location>
        <begin position="1205"/>
        <end position="1232"/>
    </location>
</feature>
<feature type="domain" description="RPAP1 N-terminal" evidence="7">
    <location>
        <begin position="100"/>
        <end position="143"/>
    </location>
</feature>
<feature type="region of interest" description="Disordered" evidence="5">
    <location>
        <begin position="590"/>
        <end position="615"/>
    </location>
</feature>
<evidence type="ECO:0000256" key="4">
    <source>
        <dbReference type="ARBA" id="ARBA00023242"/>
    </source>
</evidence>
<feature type="compositionally biased region" description="Acidic residues" evidence="5">
    <location>
        <begin position="162"/>
        <end position="181"/>
    </location>
</feature>
<dbReference type="Pfam" id="PF08620">
    <property type="entry name" value="RPAP1_C"/>
    <property type="match status" value="1"/>
</dbReference>
<keyword evidence="4" id="KW-0539">Nucleus</keyword>
<dbReference type="InterPro" id="IPR057989">
    <property type="entry name" value="TPR_RPAP1/MINIYO-like"/>
</dbReference>
<feature type="domain" description="RPAP1 C-terminal" evidence="6">
    <location>
        <begin position="375"/>
        <end position="439"/>
    </location>
</feature>
<dbReference type="OrthoDB" id="348201at2759"/>
<feature type="compositionally biased region" description="Basic and acidic residues" evidence="5">
    <location>
        <begin position="52"/>
        <end position="67"/>
    </location>
</feature>
<organism evidence="9 10">
    <name type="scientific">Dendrothele bispora (strain CBS 962.96)</name>
    <dbReference type="NCBI Taxonomy" id="1314807"/>
    <lineage>
        <taxon>Eukaryota</taxon>
        <taxon>Fungi</taxon>
        <taxon>Dikarya</taxon>
        <taxon>Basidiomycota</taxon>
        <taxon>Agaricomycotina</taxon>
        <taxon>Agaricomycetes</taxon>
        <taxon>Agaricomycetidae</taxon>
        <taxon>Agaricales</taxon>
        <taxon>Agaricales incertae sedis</taxon>
        <taxon>Dendrothele</taxon>
    </lineage>
</organism>
<protein>
    <recommendedName>
        <fullName evidence="11">RNA polymerase II-associated protein 1 C-terminal domain-containing protein</fullName>
    </recommendedName>
</protein>
<gene>
    <name evidence="9" type="ORF">K435DRAFT_973548</name>
</gene>
<evidence type="ECO:0000259" key="6">
    <source>
        <dbReference type="Pfam" id="PF08620"/>
    </source>
</evidence>
<comment type="similarity">
    <text evidence="2">Belongs to the RPAP1 family.</text>
</comment>
<evidence type="ECO:0000259" key="8">
    <source>
        <dbReference type="Pfam" id="PF25766"/>
    </source>
</evidence>
<accession>A0A4S8KRJ9</accession>
<dbReference type="InterPro" id="IPR013929">
    <property type="entry name" value="RPAP1_C"/>
</dbReference>
<feature type="compositionally biased region" description="Low complexity" evidence="5">
    <location>
        <begin position="190"/>
        <end position="224"/>
    </location>
</feature>
<feature type="compositionally biased region" description="Acidic residues" evidence="5">
    <location>
        <begin position="1150"/>
        <end position="1162"/>
    </location>
</feature>
<evidence type="ECO:0000256" key="3">
    <source>
        <dbReference type="ARBA" id="ARBA00023163"/>
    </source>
</evidence>
<feature type="compositionally biased region" description="Polar residues" evidence="5">
    <location>
        <begin position="97"/>
        <end position="113"/>
    </location>
</feature>
<evidence type="ECO:0000256" key="2">
    <source>
        <dbReference type="ARBA" id="ARBA00009953"/>
    </source>
</evidence>
<dbReference type="Proteomes" id="UP000297245">
    <property type="component" value="Unassembled WGS sequence"/>
</dbReference>
<feature type="region of interest" description="Disordered" evidence="5">
    <location>
        <begin position="141"/>
        <end position="368"/>
    </location>
</feature>
<dbReference type="PANTHER" id="PTHR21483:SF18">
    <property type="entry name" value="RNA POLYMERASE II-ASSOCIATED PROTEIN 1"/>
    <property type="match status" value="1"/>
</dbReference>
<evidence type="ECO:0000313" key="9">
    <source>
        <dbReference type="EMBL" id="THU78396.1"/>
    </source>
</evidence>
<dbReference type="GO" id="GO:0006366">
    <property type="term" value="P:transcription by RNA polymerase II"/>
    <property type="evidence" value="ECO:0007669"/>
    <property type="project" value="InterPro"/>
</dbReference>
<evidence type="ECO:0000256" key="1">
    <source>
        <dbReference type="ARBA" id="ARBA00004123"/>
    </source>
</evidence>
<feature type="compositionally biased region" description="Polar residues" evidence="5">
    <location>
        <begin position="350"/>
        <end position="360"/>
    </location>
</feature>
<name>A0A4S8KRJ9_DENBC</name>
<sequence length="1590" mass="174818">MSNSLIGSVFERKPTALPNAPSSHLTKTKHGFPLAQHRSLNPVPRKKSAFQKAREESGRGERLEEPPRIIPIKSSLAFQPAGEDTDSEFELPHKSSWRSQISSENETRVSNMSAEERERERQEIIERFGKDVGEILRRTRERREREEAELALNKMKNMEDKTENEDGDVGMEAVEVTDEEAASSGPPTSPFKSSLSSTFPTSPSRALTSATTPSTRTSSPTPSARRLRFAELKPSNVHVYESAPPSPRKKALALPPPEEGGSDGVIKLGDIGARVRMVPQANDDDDVLKTRTEEGDKSKQETQNQPGLEPEAEEGTPEYIQKKFFPSQPRPRDVPELAWTASEPGPPVTSQPNSSSSFPQDDSRISTLPDPKLIDLRFTLTGQPIPPSLSSKLPTHLGLHHHAEGVHAGYTLDDVFLLSRSTVRMQRASMLGLMNGVVKVIRGQKSPELGPSPSTHTSSNRTKRKIEEIGNVDWERDPGLQPLLEVLRSPSIASQILKRILFTGLEAMVDKGVVGMRGLEVVWEILCGFSDVEEGEREKYQSSDREEWEEFVLDVGGIETSGSMTIRDQLIDALPLSQVLPQLVNVLEDPPDRAVDGDSSASTVDAGNSRRGDLAATTPTQNQILSILRVLVNQSNRIAEEVCRTKGLVRAVVAVFLLPTSGVSTSNAASTLSSFSSLGERIDAVNNINTLPNILALRFLTTLAQASRENARDLVQIGVPDGLLRYIFEVVETLSTFTSTSTPATADSSGSHPPINTNQVQAQIHILAEILRLYTALSRYGMYTHIAADAKEVWWKLGKWIEEFVQSVHRPQKSQAQAQTQLRYTHSHWVLVKSFTTLIESWLVAAADPHRTTPPHALVWSMVEGVGWGSWVCGALKNGISGENSGLGLGELHDEDGEKERQKAELDDLDAFDSFGALYRALGAWVEGAKINGARGGEDARKRVKDDVLGPSMMAGGVFGKVVERMKVETEICLEKTVSTRRLVKLAKLSWILSSILRVLVDVDDVGVSTLSAGQMEQLDELANGVVGLLSRGFKGSSSKIFALASRPLTMYLVWYLCLLQGSTSTETRSFSPSSASSSWLSQALSILPVLQPGDEDAAVKVLRDLLKSVGNEAQYKDVDIEVTRPFYEYEIRGQTQVKPKAADSGEKDGEQDEEEEEEEEVTIEHIAPLSPTLKSISLSTTQRLSAPPPTIDSATTVSAQAIATSDQLKSADPNPNTGPSSTGRRREWGPTGLPLGSSWVFRPVDHLLKSGNPKSLFKNLGSLPVSTPEGWNPGEVEIARAVLKIGAIKKSVVGGDLGMSMEEVVFGCMKVFMLEHEQEMENPQEGMGEEVFRDAAVERLMTELVRPFMLGERMKASSSSFNSRSKPLSNASSELTLEETSLPFLGPSNTPFYQFYTDLVGLYDAISFSHPLFGKVLIPPTSMRYAVDYRRLLWCDYPHILRSLRIPVEQVIVGSQGVKEWLWPLEKDSRMLGAYVGVLIRFGGAVEGFVRWIALHHVAGNIWEDLAEAAGESKFNENQKDRAKKLLKTVVQQGTKDIVGEILRYWQGPDDVLLPPACFTVSGQWRESRKTYLRESGIGSDGLLTLLDD</sequence>
<dbReference type="PANTHER" id="PTHR21483">
    <property type="entry name" value="RNA POLYMERASE II-ASSOCIATED PROTEIN 1"/>
    <property type="match status" value="1"/>
</dbReference>
<reference evidence="9 10" key="1">
    <citation type="journal article" date="2019" name="Nat. Ecol. Evol.">
        <title>Megaphylogeny resolves global patterns of mushroom evolution.</title>
        <authorList>
            <person name="Varga T."/>
            <person name="Krizsan K."/>
            <person name="Foldi C."/>
            <person name="Dima B."/>
            <person name="Sanchez-Garcia M."/>
            <person name="Sanchez-Ramirez S."/>
            <person name="Szollosi G.J."/>
            <person name="Szarkandi J.G."/>
            <person name="Papp V."/>
            <person name="Albert L."/>
            <person name="Andreopoulos W."/>
            <person name="Angelini C."/>
            <person name="Antonin V."/>
            <person name="Barry K.W."/>
            <person name="Bougher N.L."/>
            <person name="Buchanan P."/>
            <person name="Buyck B."/>
            <person name="Bense V."/>
            <person name="Catcheside P."/>
            <person name="Chovatia M."/>
            <person name="Cooper J."/>
            <person name="Damon W."/>
            <person name="Desjardin D."/>
            <person name="Finy P."/>
            <person name="Geml J."/>
            <person name="Haridas S."/>
            <person name="Hughes K."/>
            <person name="Justo A."/>
            <person name="Karasinski D."/>
            <person name="Kautmanova I."/>
            <person name="Kiss B."/>
            <person name="Kocsube S."/>
            <person name="Kotiranta H."/>
            <person name="LaButti K.M."/>
            <person name="Lechner B.E."/>
            <person name="Liimatainen K."/>
            <person name="Lipzen A."/>
            <person name="Lukacs Z."/>
            <person name="Mihaltcheva S."/>
            <person name="Morgado L.N."/>
            <person name="Niskanen T."/>
            <person name="Noordeloos M.E."/>
            <person name="Ohm R.A."/>
            <person name="Ortiz-Santana B."/>
            <person name="Ovrebo C."/>
            <person name="Racz N."/>
            <person name="Riley R."/>
            <person name="Savchenko A."/>
            <person name="Shiryaev A."/>
            <person name="Soop K."/>
            <person name="Spirin V."/>
            <person name="Szebenyi C."/>
            <person name="Tomsovsky M."/>
            <person name="Tulloss R.E."/>
            <person name="Uehling J."/>
            <person name="Grigoriev I.V."/>
            <person name="Vagvolgyi C."/>
            <person name="Papp T."/>
            <person name="Martin F.M."/>
            <person name="Miettinen O."/>
            <person name="Hibbett D.S."/>
            <person name="Nagy L.G."/>
        </authorList>
    </citation>
    <scope>NUCLEOTIDE SEQUENCE [LARGE SCALE GENOMIC DNA]</scope>
    <source>
        <strain evidence="9 10">CBS 962.96</strain>
    </source>
</reference>
<keyword evidence="10" id="KW-1185">Reference proteome</keyword>
<proteinExistence type="inferred from homology"/>
<feature type="compositionally biased region" description="Basic and acidic residues" evidence="5">
    <location>
        <begin position="287"/>
        <end position="300"/>
    </location>
</feature>
<keyword evidence="3" id="KW-0804">Transcription</keyword>
<dbReference type="Pfam" id="PF08621">
    <property type="entry name" value="RPAP1_N"/>
    <property type="match status" value="1"/>
</dbReference>
<evidence type="ECO:0000259" key="7">
    <source>
        <dbReference type="Pfam" id="PF08621"/>
    </source>
</evidence>
<evidence type="ECO:0008006" key="11">
    <source>
        <dbReference type="Google" id="ProtNLM"/>
    </source>
</evidence>
<dbReference type="EMBL" id="ML180200">
    <property type="protein sequence ID" value="THU78396.1"/>
    <property type="molecule type" value="Genomic_DNA"/>
</dbReference>
<feature type="compositionally biased region" description="Polar residues" evidence="5">
    <location>
        <begin position="1205"/>
        <end position="1223"/>
    </location>
</feature>
<comment type="subcellular location">
    <subcellularLocation>
        <location evidence="1">Nucleus</location>
    </subcellularLocation>
</comment>
<dbReference type="InterPro" id="IPR013930">
    <property type="entry name" value="RPAP1_N"/>
</dbReference>